<feature type="transmembrane region" description="Helical" evidence="1">
    <location>
        <begin position="367"/>
        <end position="387"/>
    </location>
</feature>
<keyword evidence="1" id="KW-1133">Transmembrane helix</keyword>
<keyword evidence="1" id="KW-0812">Transmembrane</keyword>
<dbReference type="Proteomes" id="UP000199081">
    <property type="component" value="Unassembled WGS sequence"/>
</dbReference>
<feature type="transmembrane region" description="Helical" evidence="1">
    <location>
        <begin position="259"/>
        <end position="276"/>
    </location>
</feature>
<feature type="transmembrane region" description="Helical" evidence="1">
    <location>
        <begin position="60"/>
        <end position="79"/>
    </location>
</feature>
<evidence type="ECO:0000313" key="3">
    <source>
        <dbReference type="Proteomes" id="UP000199081"/>
    </source>
</evidence>
<evidence type="ECO:0008006" key="4">
    <source>
        <dbReference type="Google" id="ProtNLM"/>
    </source>
</evidence>
<evidence type="ECO:0000313" key="2">
    <source>
        <dbReference type="EMBL" id="SEL25374.1"/>
    </source>
</evidence>
<feature type="transmembrane region" description="Helical" evidence="1">
    <location>
        <begin position="184"/>
        <end position="202"/>
    </location>
</feature>
<dbReference type="EMBL" id="FNZU01000015">
    <property type="protein sequence ID" value="SEL25374.1"/>
    <property type="molecule type" value="Genomic_DNA"/>
</dbReference>
<dbReference type="OrthoDB" id="2085807at2"/>
<feature type="transmembrane region" description="Helical" evidence="1">
    <location>
        <begin position="99"/>
        <end position="120"/>
    </location>
</feature>
<keyword evidence="1" id="KW-0472">Membrane</keyword>
<reference evidence="3" key="1">
    <citation type="submission" date="2016-10" db="EMBL/GenBank/DDBJ databases">
        <authorList>
            <person name="Varghese N."/>
            <person name="Submissions S."/>
        </authorList>
    </citation>
    <scope>NUCLEOTIDE SEQUENCE [LARGE SCALE GENOMIC DNA]</scope>
    <source>
        <strain evidence="3">DSM 19183</strain>
    </source>
</reference>
<organism evidence="2 3">
    <name type="scientific">Alkalibacterium pelagium</name>
    <dbReference type="NCBI Taxonomy" id="426702"/>
    <lineage>
        <taxon>Bacteria</taxon>
        <taxon>Bacillati</taxon>
        <taxon>Bacillota</taxon>
        <taxon>Bacilli</taxon>
        <taxon>Lactobacillales</taxon>
        <taxon>Carnobacteriaceae</taxon>
        <taxon>Alkalibacterium</taxon>
    </lineage>
</organism>
<gene>
    <name evidence="2" type="ORF">SAMN04488099_11555</name>
</gene>
<feature type="transmembrane region" description="Helical" evidence="1">
    <location>
        <begin position="236"/>
        <end position="252"/>
    </location>
</feature>
<feature type="transmembrane region" description="Helical" evidence="1">
    <location>
        <begin position="12"/>
        <end position="28"/>
    </location>
</feature>
<name>A0A1H7NPW4_9LACT</name>
<keyword evidence="3" id="KW-1185">Reference proteome</keyword>
<dbReference type="AlphaFoldDB" id="A0A1H7NPW4"/>
<accession>A0A1H7NPW4</accession>
<feature type="transmembrane region" description="Helical" evidence="1">
    <location>
        <begin position="399"/>
        <end position="417"/>
    </location>
</feature>
<evidence type="ECO:0000256" key="1">
    <source>
        <dbReference type="SAM" id="Phobius"/>
    </source>
</evidence>
<feature type="transmembrane region" description="Helical" evidence="1">
    <location>
        <begin position="148"/>
        <end position="172"/>
    </location>
</feature>
<feature type="transmembrane region" description="Helical" evidence="1">
    <location>
        <begin position="423"/>
        <end position="442"/>
    </location>
</feature>
<dbReference type="STRING" id="426702.SAMN04488099_11555"/>
<proteinExistence type="predicted"/>
<sequence length="444" mass="52498">MKIKNKQLKSYPFIFIVIIFTFFIYSNHEMEYDYSVLVTNFIIIILSLIFMVLGDNYNFSLNKVLMLFFFFFFGIAPIIQYQRGIVLWSYDLYYSSYDYYRMNVIIILIMILYQFLYRIFSKFKSSNIEKTILSNNEISFRFISHKKILLLSFFSTFLIIIIFDFSLFNMILRDGNNILNNSTQILIFNYFIRPIPLICLIYYKINKKMVSSKISKNELILWAFALLTNFPTGAPRFYIAALYIPLLILYIYRIKKRYLSLNKILIFGLLFVFPFLDQARSVNSLSELKFGFDFKMFTQGHFDSYQMFMQVVNENIITYGNQLLTSFFFFVPRTIWTNKSVGSGMLIANQSNFYFNNVSMNFFGEGYINFGYLGIILFLIIISYLNARLDLIYWSDSENSANNILYLLSLGLLFFVLRGDLLSGFAFTFGLFISAILVFRIIRV</sequence>
<protein>
    <recommendedName>
        <fullName evidence="4">Oligosaccharide repeat unit polymerase</fullName>
    </recommendedName>
</protein>
<feature type="transmembrane region" description="Helical" evidence="1">
    <location>
        <begin position="34"/>
        <end position="53"/>
    </location>
</feature>